<evidence type="ECO:0000256" key="6">
    <source>
        <dbReference type="ARBA" id="ARBA00022737"/>
    </source>
</evidence>
<dbReference type="Bgee" id="ENSXETG00000027573">
    <property type="expression patterns" value="Expressed in mesonephros and 3 other cell types or tissues"/>
</dbReference>
<evidence type="ECO:0000259" key="11">
    <source>
        <dbReference type="PROSITE" id="PS51352"/>
    </source>
</evidence>
<dbReference type="InterPro" id="IPR005792">
    <property type="entry name" value="Prot_disulphide_isomerase"/>
</dbReference>
<evidence type="ECO:0000313" key="12">
    <source>
        <dbReference type="Ensembl" id="ENSXETP00000104524"/>
    </source>
</evidence>
<dbReference type="CTD" id="204474"/>
<dbReference type="AlphaFoldDB" id="A0A803J9I6"/>
<evidence type="ECO:0000256" key="8">
    <source>
        <dbReference type="ARBA" id="ARBA00023235"/>
    </source>
</evidence>
<comment type="subcellular location">
    <subcellularLocation>
        <location evidence="2">Endoplasmic reticulum lumen</location>
    </subcellularLocation>
</comment>
<organism evidence="12">
    <name type="scientific">Xenopus tropicalis</name>
    <name type="common">Western clawed frog</name>
    <name type="synonym">Silurana tropicalis</name>
    <dbReference type="NCBI Taxonomy" id="8364"/>
    <lineage>
        <taxon>Eukaryota</taxon>
        <taxon>Metazoa</taxon>
        <taxon>Chordata</taxon>
        <taxon>Craniata</taxon>
        <taxon>Vertebrata</taxon>
        <taxon>Euteleostomi</taxon>
        <taxon>Amphibia</taxon>
        <taxon>Batrachia</taxon>
        <taxon>Anura</taxon>
        <taxon>Pipoidea</taxon>
        <taxon>Pipidae</taxon>
        <taxon>Xenopodinae</taxon>
        <taxon>Xenopus</taxon>
        <taxon>Silurana</taxon>
    </lineage>
</organism>
<dbReference type="FunFam" id="3.40.30.10:FF:000167">
    <property type="entry name" value="Protein disulfide isomerase like, testis expressed"/>
    <property type="match status" value="1"/>
</dbReference>
<evidence type="ECO:0000256" key="1">
    <source>
        <dbReference type="ARBA" id="ARBA00001182"/>
    </source>
</evidence>
<evidence type="ECO:0000313" key="15">
    <source>
        <dbReference type="Xenbase" id="XB-GENE-963740"/>
    </source>
</evidence>
<protein>
    <recommendedName>
        <fullName evidence="4">protein disulfide-isomerase</fullName>
        <ecNumber evidence="4">5.3.4.1</ecNumber>
    </recommendedName>
</protein>
<evidence type="ECO:0000256" key="3">
    <source>
        <dbReference type="ARBA" id="ARBA00006347"/>
    </source>
</evidence>
<accession>A0A803J9I6</accession>
<proteinExistence type="inferred from homology"/>
<dbReference type="Xenbase" id="XB-GENE-963740">
    <property type="gene designation" value="pdilt"/>
</dbReference>
<dbReference type="PANTHER" id="PTHR18929">
    <property type="entry name" value="PROTEIN DISULFIDE ISOMERASE"/>
    <property type="match status" value="1"/>
</dbReference>
<feature type="domain" description="Thioredoxin" evidence="11">
    <location>
        <begin position="405"/>
        <end position="534"/>
    </location>
</feature>
<name>A0A803J9I6_XENTR</name>
<evidence type="ECO:0000256" key="4">
    <source>
        <dbReference type="ARBA" id="ARBA00012723"/>
    </source>
</evidence>
<keyword evidence="8" id="KW-0413">Isomerase</keyword>
<dbReference type="OMA" id="APWSKKC"/>
<dbReference type="CDD" id="cd02982">
    <property type="entry name" value="PDI_b'_family"/>
    <property type="match status" value="1"/>
</dbReference>
<dbReference type="Pfam" id="PF00085">
    <property type="entry name" value="Thioredoxin"/>
    <property type="match status" value="2"/>
</dbReference>
<dbReference type="EC" id="5.3.4.1" evidence="4"/>
<keyword evidence="5" id="KW-0732">Signal</keyword>
<evidence type="ECO:0000256" key="2">
    <source>
        <dbReference type="ARBA" id="ARBA00004319"/>
    </source>
</evidence>
<dbReference type="InterPro" id="IPR036249">
    <property type="entry name" value="Thioredoxin-like_sf"/>
</dbReference>
<dbReference type="RefSeq" id="XP_031748623.1">
    <property type="nucleotide sequence ID" value="XM_031892763.1"/>
</dbReference>
<dbReference type="CDD" id="cd02961">
    <property type="entry name" value="PDI_a_family"/>
    <property type="match status" value="1"/>
</dbReference>
<reference evidence="12" key="1">
    <citation type="journal article" date="2010" name="Science">
        <title>The genome of the Western clawed frog Xenopus tropicalis.</title>
        <authorList>
            <person name="Hellsten U."/>
            <person name="Harland R.M."/>
            <person name="Gilchrist M.J."/>
            <person name="Hendrix D."/>
            <person name="Jurka J."/>
            <person name="Kapitonov V."/>
            <person name="Ovcharenko I."/>
            <person name="Putnam N.H."/>
            <person name="Shu S."/>
            <person name="Taher L."/>
            <person name="Blitz I.L."/>
            <person name="Blumberg B."/>
            <person name="Dichmann D.S."/>
            <person name="Dubchak I."/>
            <person name="Amaya E."/>
            <person name="Detter J.C."/>
            <person name="Fletcher R."/>
            <person name="Gerhard D.S."/>
            <person name="Goodstein D."/>
            <person name="Graves T."/>
            <person name="Grigoriev I.V."/>
            <person name="Grimwood J."/>
            <person name="Kawashima T."/>
            <person name="Lindquist E."/>
            <person name="Lucas S.M."/>
            <person name="Mead P.E."/>
            <person name="Mitros T."/>
            <person name="Ogino H."/>
            <person name="Ohta Y."/>
            <person name="Poliakov A.V."/>
            <person name="Pollet N."/>
            <person name="Robert J."/>
            <person name="Salamov A."/>
            <person name="Sater A.K."/>
            <person name="Schmutz J."/>
            <person name="Terry A."/>
            <person name="Vize P.D."/>
            <person name="Warren W.C."/>
            <person name="Wells D."/>
            <person name="Wills A."/>
            <person name="Wilson R.K."/>
            <person name="Zimmerman L.B."/>
            <person name="Zorn A.M."/>
            <person name="Grainger R."/>
            <person name="Grammer T."/>
            <person name="Khokha M.K."/>
            <person name="Richardson P.M."/>
            <person name="Rokhsar D.S."/>
        </authorList>
    </citation>
    <scope>NUCLEOTIDE SEQUENCE [LARGE SCALE GENOMIC DNA]</scope>
    <source>
        <strain evidence="12">Nigerian</strain>
    </source>
</reference>
<dbReference type="GO" id="GO:0006457">
    <property type="term" value="P:protein folding"/>
    <property type="evidence" value="ECO:0000318"/>
    <property type="project" value="GO_Central"/>
</dbReference>
<dbReference type="SUPFAM" id="SSF52833">
    <property type="entry name" value="Thioredoxin-like"/>
    <property type="match status" value="4"/>
</dbReference>
<keyword evidence="7" id="KW-0256">Endoplasmic reticulum</keyword>
<dbReference type="GeneTree" id="ENSGT00940000160939"/>
<reference evidence="14" key="3">
    <citation type="submission" date="2025-04" db="UniProtKB">
        <authorList>
            <consortium name="RefSeq"/>
        </authorList>
    </citation>
    <scope>IDENTIFICATION</scope>
    <source>
        <strain evidence="14">Nigerian</strain>
        <tissue evidence="14">Liver and blood</tissue>
    </source>
</reference>
<dbReference type="GeneID" id="100491254"/>
<evidence type="ECO:0000313" key="13">
    <source>
        <dbReference type="Proteomes" id="UP000008143"/>
    </source>
</evidence>
<dbReference type="CDD" id="cd02995">
    <property type="entry name" value="PDI_a_PDI_a'_C"/>
    <property type="match status" value="1"/>
</dbReference>
<comment type="similarity">
    <text evidence="3">Belongs to the protein disulfide isomerase family.</text>
</comment>
<dbReference type="Gene3D" id="3.40.30.10">
    <property type="entry name" value="Glutaredoxin"/>
    <property type="match status" value="4"/>
</dbReference>
<dbReference type="GO" id="GO:0005788">
    <property type="term" value="C:endoplasmic reticulum lumen"/>
    <property type="evidence" value="ECO:0007669"/>
    <property type="project" value="UniProtKB-SubCell"/>
</dbReference>
<dbReference type="AGR" id="Xenbase:XB-GENE-963740"/>
<evidence type="ECO:0000256" key="9">
    <source>
        <dbReference type="ARBA" id="ARBA00023284"/>
    </source>
</evidence>
<dbReference type="PANTHER" id="PTHR18929:SF58">
    <property type="entry name" value="PROTEIN DISULFIDE-ISOMERASE-LIKE PROTEIN OF THE TESTIS"/>
    <property type="match status" value="1"/>
</dbReference>
<keyword evidence="6" id="KW-0677">Repeat</keyword>
<dbReference type="Proteomes" id="UP000008143">
    <property type="component" value="Chromosome 9"/>
</dbReference>
<evidence type="ECO:0000256" key="10">
    <source>
        <dbReference type="SAM" id="MobiDB-lite"/>
    </source>
</evidence>
<feature type="region of interest" description="Disordered" evidence="10">
    <location>
        <begin position="536"/>
        <end position="566"/>
    </location>
</feature>
<comment type="catalytic activity">
    <reaction evidence="1">
        <text>Catalyzes the rearrangement of -S-S- bonds in proteins.</text>
        <dbReference type="EC" id="5.3.4.1"/>
    </reaction>
</comment>
<keyword evidence="9" id="KW-0676">Redox-active center</keyword>
<gene>
    <name evidence="12 14 15" type="primary">pdilt</name>
</gene>
<dbReference type="NCBIfam" id="TIGR01130">
    <property type="entry name" value="ER_PDI_fam"/>
    <property type="match status" value="1"/>
</dbReference>
<dbReference type="FunFam" id="3.40.30.10:FF:000191">
    <property type="entry name" value="Protein disulfide isomerase like, testis expressed"/>
    <property type="match status" value="1"/>
</dbReference>
<dbReference type="CDD" id="cd02981">
    <property type="entry name" value="PDI_b_family"/>
    <property type="match status" value="1"/>
</dbReference>
<dbReference type="GO" id="GO:0005783">
    <property type="term" value="C:endoplasmic reticulum"/>
    <property type="evidence" value="ECO:0000318"/>
    <property type="project" value="GO_Central"/>
</dbReference>
<dbReference type="FunFam" id="3.40.30.10:FF:000859">
    <property type="entry name" value="Protein disulfide isomerase-like, testis-expressed"/>
    <property type="match status" value="1"/>
</dbReference>
<keyword evidence="13" id="KW-1185">Reference proteome</keyword>
<sequence>MRRGKLPLVEQIRWSLVPLEVLENAAVFLFIFTPGNRKHIIGMKLFLLLCFSFSFSLAKDAQADKGSKVKKHKPPKIKEENDVLVLTGSNFARALKENKYLLVKFYLALSGPSQTVKEEFSVAAGKIKKDSSEIRFGQVEVTQEKELRKEFQIKEFPTIKLFVDGNRKNPTECKGVRTASAFVTWLNRRMGPSSLYINSTDQYDSFVHSGEVTVVGFFKKQEPASKKEYFNEAAKDIPDFPFGLVSNDEIFSHVGITTNMVAVYKKDKPTNYLIPEEEIESKLDLVRLIRTYIMDVVTEYNLETQVTIFDVPVGSHILLFTSKTSQSFGTIYENFESAALEFRGKLVFILVDTDEPRNGRIFEYFRITEVDTPAVRILNLTSDVQYRMPADEVNFENLRRFCRSYLDGKAKPKRDSEEIPKDWDKNPVKLLVGKNFNHVAFNKTTHTFIMFYAPWSQECKGLFPIWEELGRTYQNHKNVTIAKIDCTANDIQLMVLDRYPYFRYFPAGSDTKSIRYTGERTLSAFIEYLENEMKSTNTEKLDKESSGTRKTENEEKDGEKITKEEL</sequence>
<dbReference type="Pfam" id="PF13848">
    <property type="entry name" value="Thioredoxin_6"/>
    <property type="match status" value="1"/>
</dbReference>
<dbReference type="Ensembl" id="ENSXETT00000123335">
    <property type="protein sequence ID" value="ENSXETP00000104524"/>
    <property type="gene ID" value="ENSXETG00000027573"/>
</dbReference>
<dbReference type="InterPro" id="IPR013766">
    <property type="entry name" value="Thioredoxin_domain"/>
</dbReference>
<evidence type="ECO:0000256" key="5">
    <source>
        <dbReference type="ARBA" id="ARBA00022729"/>
    </source>
</evidence>
<dbReference type="PROSITE" id="PS51352">
    <property type="entry name" value="THIOREDOXIN_2"/>
    <property type="match status" value="1"/>
</dbReference>
<evidence type="ECO:0000256" key="7">
    <source>
        <dbReference type="ARBA" id="ARBA00022824"/>
    </source>
</evidence>
<dbReference type="GO" id="GO:0003756">
    <property type="term" value="F:protein disulfide isomerase activity"/>
    <property type="evidence" value="ECO:0007669"/>
    <property type="project" value="UniProtKB-EC"/>
</dbReference>
<evidence type="ECO:0000313" key="14">
    <source>
        <dbReference type="RefSeq" id="XP_031748623.1"/>
    </source>
</evidence>
<reference evidence="12" key="2">
    <citation type="submission" date="2021-03" db="UniProtKB">
        <authorList>
            <consortium name="Ensembl"/>
        </authorList>
    </citation>
    <scope>IDENTIFICATION</scope>
</reference>